<feature type="region of interest" description="Disordered" evidence="1">
    <location>
        <begin position="320"/>
        <end position="345"/>
    </location>
</feature>
<organism evidence="2 3">
    <name type="scientific">Neolentinus lepideus HHB14362 ss-1</name>
    <dbReference type="NCBI Taxonomy" id="1314782"/>
    <lineage>
        <taxon>Eukaryota</taxon>
        <taxon>Fungi</taxon>
        <taxon>Dikarya</taxon>
        <taxon>Basidiomycota</taxon>
        <taxon>Agaricomycotina</taxon>
        <taxon>Agaricomycetes</taxon>
        <taxon>Gloeophyllales</taxon>
        <taxon>Gloeophyllaceae</taxon>
        <taxon>Neolentinus</taxon>
    </lineage>
</organism>
<reference evidence="2 3" key="1">
    <citation type="journal article" date="2016" name="Mol. Biol. Evol.">
        <title>Comparative Genomics of Early-Diverging Mushroom-Forming Fungi Provides Insights into the Origins of Lignocellulose Decay Capabilities.</title>
        <authorList>
            <person name="Nagy L.G."/>
            <person name="Riley R."/>
            <person name="Tritt A."/>
            <person name="Adam C."/>
            <person name="Daum C."/>
            <person name="Floudas D."/>
            <person name="Sun H."/>
            <person name="Yadav J.S."/>
            <person name="Pangilinan J."/>
            <person name="Larsson K.H."/>
            <person name="Matsuura K."/>
            <person name="Barry K."/>
            <person name="Labutti K."/>
            <person name="Kuo R."/>
            <person name="Ohm R.A."/>
            <person name="Bhattacharya S.S."/>
            <person name="Shirouzu T."/>
            <person name="Yoshinaga Y."/>
            <person name="Martin F.M."/>
            <person name="Grigoriev I.V."/>
            <person name="Hibbett D.S."/>
        </authorList>
    </citation>
    <scope>NUCLEOTIDE SEQUENCE [LARGE SCALE GENOMIC DNA]</scope>
    <source>
        <strain evidence="2 3">HHB14362 ss-1</strain>
    </source>
</reference>
<feature type="region of interest" description="Disordered" evidence="1">
    <location>
        <begin position="1"/>
        <end position="28"/>
    </location>
</feature>
<dbReference type="EMBL" id="KV425551">
    <property type="protein sequence ID" value="KZT30669.1"/>
    <property type="molecule type" value="Genomic_DNA"/>
</dbReference>
<dbReference type="InParanoid" id="A0A165W4P7"/>
<feature type="compositionally biased region" description="Polar residues" evidence="1">
    <location>
        <begin position="222"/>
        <end position="234"/>
    </location>
</feature>
<name>A0A165W4P7_9AGAM</name>
<dbReference type="OrthoDB" id="3256786at2759"/>
<feature type="region of interest" description="Disordered" evidence="1">
    <location>
        <begin position="370"/>
        <end position="416"/>
    </location>
</feature>
<feature type="compositionally biased region" description="Polar residues" evidence="1">
    <location>
        <begin position="195"/>
        <end position="212"/>
    </location>
</feature>
<feature type="region of interest" description="Disordered" evidence="1">
    <location>
        <begin position="194"/>
        <end position="253"/>
    </location>
</feature>
<feature type="region of interest" description="Disordered" evidence="1">
    <location>
        <begin position="49"/>
        <end position="111"/>
    </location>
</feature>
<evidence type="ECO:0000313" key="2">
    <source>
        <dbReference type="EMBL" id="KZT30669.1"/>
    </source>
</evidence>
<accession>A0A165W4P7</accession>
<feature type="compositionally biased region" description="Basic residues" evidence="1">
    <location>
        <begin position="59"/>
        <end position="71"/>
    </location>
</feature>
<gene>
    <name evidence="2" type="ORF">NEOLEDRAFT_1237882</name>
</gene>
<evidence type="ECO:0000313" key="3">
    <source>
        <dbReference type="Proteomes" id="UP000076761"/>
    </source>
</evidence>
<proteinExistence type="predicted"/>
<protein>
    <submittedName>
        <fullName evidence="2">Uncharacterized protein</fullName>
    </submittedName>
</protein>
<dbReference type="AlphaFoldDB" id="A0A165W4P7"/>
<evidence type="ECO:0000256" key="1">
    <source>
        <dbReference type="SAM" id="MobiDB-lite"/>
    </source>
</evidence>
<dbReference type="Proteomes" id="UP000076761">
    <property type="component" value="Unassembled WGS sequence"/>
</dbReference>
<keyword evidence="3" id="KW-1185">Reference proteome</keyword>
<sequence>MVKSLKYRPTERYWEKDDIDEEPEAKRARKYGPFAVKKSTLVASFSRCGPVRPENKLLPRSRKTGGRHKPIRVTEIFGVSDGPKTPRLPAQKERRSSAGQPKPEVGPETETEKLINALKHRLKDGTDDWAEKHERLSACQPATPPSSPRLPSQLSRLFQKLEQAEKILKAREAAIGTPGTAPAGSVAANKLCTPSPASSSCLSDPPSGTTLGIATPEGDTTLLDNSASPNNSKLGKSAESPVSSPCAGKSKGKTDAATGVLHVFSRARGASVASMGPQERALLSASVSFGNISSTRVSARRPILAPKTVNVPIPLPCKPQSPTVEKIDKPILPPPPKRGSGTSYRAQKEHKPVYMMYPQAYLQQATCSPPLQTCQRSPPRRRSTSVISACHRPEPDSQFPGGYPLDEGEAQDPIPSSSRSVAAQVFKLVFGMLQLVFLKSWQAVWRLTFSART</sequence>